<keyword evidence="2 7" id="KW-0349">Heme</keyword>
<sequence length="403" mass="45354">MRDAILQLRGYFHDVDPRLAEPYHRISAQIRDECPVAFSDGHWSPDKTGFWLVTGYPETNEIARDPRRFINGDGATPVQFDLDVVRLIPLENDEPVHKQIRLKLNPYFTPAAIDKVEGGVQRIIDEILEDCLWQDPCDMIVDFATILPPRAYFELFLHQQLDDVRHILEAVDIMQTQPERATEITPVLFEWCAQLLTAARDEGRTSDIIGAVAHMGLEESHDGLALTESERIQMMYLMIVAGIDTTQSALGCMFHELAINPSLRTQIRDMDDTKLAHAVEELLRYVSPVTLAGRTVGEDTEVAGCPMAKGSRVNLSWIAANRDPRVFADPDTIDFDRPNARRHVAFGAGIHLCIGNNLARRELRLALRAVSGLSRFELAAGETPEYRAGFTRGPIRLPMHLAR</sequence>
<evidence type="ECO:0000313" key="9">
    <source>
        <dbReference type="Proteomes" id="UP000192847"/>
    </source>
</evidence>
<protein>
    <recommendedName>
        <fullName evidence="10">Cytochrome P450</fullName>
    </recommendedName>
</protein>
<name>A0ABX3TEN0_9MYCO</name>
<dbReference type="SUPFAM" id="SSF48264">
    <property type="entry name" value="Cytochrome P450"/>
    <property type="match status" value="1"/>
</dbReference>
<dbReference type="Pfam" id="PF00067">
    <property type="entry name" value="p450"/>
    <property type="match status" value="1"/>
</dbReference>
<dbReference type="Proteomes" id="UP000192847">
    <property type="component" value="Unassembled WGS sequence"/>
</dbReference>
<proteinExistence type="inferred from homology"/>
<keyword evidence="9" id="KW-1185">Reference proteome</keyword>
<comment type="caution">
    <text evidence="8">The sequence shown here is derived from an EMBL/GenBank/DDBJ whole genome shotgun (WGS) entry which is preliminary data.</text>
</comment>
<dbReference type="InterPro" id="IPR002397">
    <property type="entry name" value="Cyt_P450_B"/>
</dbReference>
<evidence type="ECO:0000313" key="8">
    <source>
        <dbReference type="EMBL" id="ORB77272.1"/>
    </source>
</evidence>
<dbReference type="PANTHER" id="PTHR46696:SF6">
    <property type="entry name" value="P450, PUTATIVE (EUROFUNG)-RELATED"/>
    <property type="match status" value="1"/>
</dbReference>
<reference evidence="8 9" key="1">
    <citation type="submission" date="2017-02" db="EMBL/GenBank/DDBJ databases">
        <title>The new phylogeny of genus Mycobacterium.</title>
        <authorList>
            <person name="Tortoli E."/>
            <person name="Trovato A."/>
            <person name="Cirillo D.M."/>
        </authorList>
    </citation>
    <scope>NUCLEOTIDE SEQUENCE [LARGE SCALE GENOMIC DNA]</scope>
    <source>
        <strain evidence="8 9">CCUG 56329</strain>
    </source>
</reference>
<dbReference type="PRINTS" id="PR00359">
    <property type="entry name" value="BP450"/>
</dbReference>
<evidence type="ECO:0000256" key="3">
    <source>
        <dbReference type="ARBA" id="ARBA00022723"/>
    </source>
</evidence>
<evidence type="ECO:0000256" key="2">
    <source>
        <dbReference type="ARBA" id="ARBA00022617"/>
    </source>
</evidence>
<evidence type="ECO:0000256" key="6">
    <source>
        <dbReference type="ARBA" id="ARBA00023033"/>
    </source>
</evidence>
<evidence type="ECO:0008006" key="10">
    <source>
        <dbReference type="Google" id="ProtNLM"/>
    </source>
</evidence>
<keyword evidence="3 7" id="KW-0479">Metal-binding</keyword>
<keyword evidence="5 7" id="KW-0408">Iron</keyword>
<evidence type="ECO:0000256" key="7">
    <source>
        <dbReference type="RuleBase" id="RU000461"/>
    </source>
</evidence>
<comment type="similarity">
    <text evidence="1 7">Belongs to the cytochrome P450 family.</text>
</comment>
<dbReference type="PANTHER" id="PTHR46696">
    <property type="entry name" value="P450, PUTATIVE (EUROFUNG)-RELATED"/>
    <property type="match status" value="1"/>
</dbReference>
<dbReference type="InterPro" id="IPR001128">
    <property type="entry name" value="Cyt_P450"/>
</dbReference>
<dbReference type="Gene3D" id="1.10.630.10">
    <property type="entry name" value="Cytochrome P450"/>
    <property type="match status" value="1"/>
</dbReference>
<evidence type="ECO:0000256" key="1">
    <source>
        <dbReference type="ARBA" id="ARBA00010617"/>
    </source>
</evidence>
<dbReference type="InterPro" id="IPR017972">
    <property type="entry name" value="Cyt_P450_CS"/>
</dbReference>
<evidence type="ECO:0000256" key="5">
    <source>
        <dbReference type="ARBA" id="ARBA00023004"/>
    </source>
</evidence>
<gene>
    <name evidence="8" type="ORF">BST46_25435</name>
</gene>
<dbReference type="PRINTS" id="PR00385">
    <property type="entry name" value="P450"/>
</dbReference>
<dbReference type="InterPro" id="IPR036396">
    <property type="entry name" value="Cyt_P450_sf"/>
</dbReference>
<evidence type="ECO:0000256" key="4">
    <source>
        <dbReference type="ARBA" id="ARBA00023002"/>
    </source>
</evidence>
<keyword evidence="6 7" id="KW-0503">Monooxygenase</keyword>
<dbReference type="PROSITE" id="PS00086">
    <property type="entry name" value="CYTOCHROME_P450"/>
    <property type="match status" value="1"/>
</dbReference>
<accession>A0ABX3TEN0</accession>
<dbReference type="EMBL" id="MVIL01000213">
    <property type="protein sequence ID" value="ORB77272.1"/>
    <property type="molecule type" value="Genomic_DNA"/>
</dbReference>
<keyword evidence="4 7" id="KW-0560">Oxidoreductase</keyword>
<organism evidence="8 9">
    <name type="scientific">Mycobacterium timonense</name>
    <dbReference type="NCBI Taxonomy" id="701043"/>
    <lineage>
        <taxon>Bacteria</taxon>
        <taxon>Bacillati</taxon>
        <taxon>Actinomycetota</taxon>
        <taxon>Actinomycetes</taxon>
        <taxon>Mycobacteriales</taxon>
        <taxon>Mycobacteriaceae</taxon>
        <taxon>Mycobacterium</taxon>
        <taxon>Mycobacterium avium complex (MAC)</taxon>
    </lineage>
</organism>